<evidence type="ECO:0000313" key="2">
    <source>
        <dbReference type="Proteomes" id="UP000235023"/>
    </source>
</evidence>
<dbReference type="Proteomes" id="UP000235023">
    <property type="component" value="Unassembled WGS sequence"/>
</dbReference>
<sequence>MISWNSSNVSETSYLPGVYLQERSYRRLLLPLFSKLLLDGIYQTSFLNKSDQLRPALDCILASGWLHAQFTNEDGQYIFASQIHRWSAESL</sequence>
<dbReference type="AlphaFoldDB" id="A0A2J5HZW9"/>
<organism evidence="1 2">
    <name type="scientific">Aspergillus taichungensis</name>
    <dbReference type="NCBI Taxonomy" id="482145"/>
    <lineage>
        <taxon>Eukaryota</taxon>
        <taxon>Fungi</taxon>
        <taxon>Dikarya</taxon>
        <taxon>Ascomycota</taxon>
        <taxon>Pezizomycotina</taxon>
        <taxon>Eurotiomycetes</taxon>
        <taxon>Eurotiomycetidae</taxon>
        <taxon>Eurotiales</taxon>
        <taxon>Aspergillaceae</taxon>
        <taxon>Aspergillus</taxon>
        <taxon>Aspergillus subgen. Circumdati</taxon>
    </lineage>
</organism>
<reference evidence="2" key="1">
    <citation type="submission" date="2017-12" db="EMBL/GenBank/DDBJ databases">
        <authorList>
            <consortium name="DOE Joint Genome Institute"/>
            <person name="Mondo S.J."/>
            <person name="Kjaerbolling I."/>
            <person name="Vesth T.C."/>
            <person name="Frisvad J.C."/>
            <person name="Nybo J.L."/>
            <person name="Theobald S."/>
            <person name="Kuo A."/>
            <person name="Bowyer P."/>
            <person name="Matsuda Y."/>
            <person name="Lyhne E.K."/>
            <person name="Kogle M.E."/>
            <person name="Clum A."/>
            <person name="Lipzen A."/>
            <person name="Salamov A."/>
            <person name="Ngan C.Y."/>
            <person name="Daum C."/>
            <person name="Chiniquy J."/>
            <person name="Barry K."/>
            <person name="LaButti K."/>
            <person name="Haridas S."/>
            <person name="Simmons B.A."/>
            <person name="Magnuson J.K."/>
            <person name="Mortensen U.H."/>
            <person name="Larsen T.O."/>
            <person name="Grigoriev I.V."/>
            <person name="Baker S.E."/>
            <person name="Andersen M.R."/>
            <person name="Nordberg H.P."/>
            <person name="Cantor M.N."/>
            <person name="Hua S.X."/>
        </authorList>
    </citation>
    <scope>NUCLEOTIDE SEQUENCE [LARGE SCALE GENOMIC DNA]</scope>
    <source>
        <strain evidence="2">IBT 19404</strain>
    </source>
</reference>
<accession>A0A2J5HZW9</accession>
<protein>
    <submittedName>
        <fullName evidence="1">Uncharacterized protein</fullName>
    </submittedName>
</protein>
<dbReference type="EMBL" id="KZ559522">
    <property type="protein sequence ID" value="PLN83042.1"/>
    <property type="molecule type" value="Genomic_DNA"/>
</dbReference>
<proteinExistence type="predicted"/>
<evidence type="ECO:0000313" key="1">
    <source>
        <dbReference type="EMBL" id="PLN83042.1"/>
    </source>
</evidence>
<dbReference type="OrthoDB" id="2364732at2759"/>
<keyword evidence="2" id="KW-1185">Reference proteome</keyword>
<name>A0A2J5HZW9_9EURO</name>
<gene>
    <name evidence="1" type="ORF">BDW42DRAFT_70930</name>
</gene>